<dbReference type="SMART" id="SM00534">
    <property type="entry name" value="MUTSac"/>
    <property type="match status" value="1"/>
</dbReference>
<dbReference type="STRING" id="5364.A0A5C3N6Y1"/>
<evidence type="ECO:0008006" key="10">
    <source>
        <dbReference type="Google" id="ProtNLM"/>
    </source>
</evidence>
<accession>A0A5C3N6Y1</accession>
<proteinExistence type="inferred from homology"/>
<evidence type="ECO:0000313" key="9">
    <source>
        <dbReference type="Proteomes" id="UP000305948"/>
    </source>
</evidence>
<feature type="compositionally biased region" description="Basic residues" evidence="5">
    <location>
        <begin position="10"/>
        <end position="21"/>
    </location>
</feature>
<feature type="compositionally biased region" description="Acidic residues" evidence="5">
    <location>
        <begin position="27"/>
        <end position="38"/>
    </location>
</feature>
<evidence type="ECO:0000256" key="1">
    <source>
        <dbReference type="ARBA" id="ARBA00006271"/>
    </source>
</evidence>
<evidence type="ECO:0000259" key="7">
    <source>
        <dbReference type="SMART" id="SM00534"/>
    </source>
</evidence>
<dbReference type="SUPFAM" id="SSF48334">
    <property type="entry name" value="DNA repair protein MutS, domain III"/>
    <property type="match status" value="1"/>
</dbReference>
<keyword evidence="9" id="KW-1185">Reference proteome</keyword>
<sequence>MPHSTASTVSRKKCSTGRKRRAAADEPNVEEETIEESSGETADGRKKVRWDTEVEERSRGEDELSDEVDVSNLIRNDSGRMACAYYDPVKCMIYILEDTPENGHFDLIQTLLDQINPDVILTSSKTDDNFMDIVRSAMDVLGGIFQIRPHKDFVPGKGRDRLLSLRFLSELPFDDDQQNMRSSDSSSGVRNAYDFMKRRRDITGDPLMKKWNASVRLCNFASLDASPLCLACIGALLDYLVRERAIGELEDEGLGGLEIRGIEPLALEQAMQINADALFSLQVFENESHASIHSDKTKEGLSLYGILNHTKTTLGRSLLRTWCLRPSLSIEVINARHAAVACFLSPENLMTADSMHNMLKGIKNVPKILAAMNAGKAGISEWQGLVKFTFYSVLLRDALSELYEGGAVKIVSKLVAVLDTPSFREVGTLVNDTIDWEESNTAGRVCVRPHIDEELDNRKRIYHGIDDVLSRVAQQICHTVPPDYASSLNVVYFPQLGFLICIPMLKEWKSNEEVTEIDGWTFQSQHGLRRYTDGTRNSAHVYFKSKEMHDMDTHIGDLHPAIVDREIEIVQALLEKILAHYDVMAKACDTCAELDCLLSFAQASRAFDYRRPRMTEDNIIDIKQGRHPLQEQVVDTFVPNDTLLLGGCGTAGFSHREIESDDGTTTDEDMDLNSILVCTGANACGKSVYLKQTALIVFVPAASATLGITDKIFTRIQARESVSRVQSAFMIDLNQVSLALRNSTQRSLVLLDEFGKGTVSTGSYYGAGLLCGVLKHFMNLGPGCPKVMATTHFHELFAEGLLDPNSLPVTFMHMQVMITSSSGEVLDTADPDDTMDDNDGTRRVAPGEKITYLYRVAKGLALDSHAAKCAEIFGIPRHIVQRAQYVSHLLSTHSLGKLLDEEMSEQERKDLEEAEAVCRRFLAWDFGEQGDGPRRSVKERLAKVLGRIPDPDGDED</sequence>
<dbReference type="GO" id="GO:0140664">
    <property type="term" value="F:ATP-dependent DNA damage sensor activity"/>
    <property type="evidence" value="ECO:0007669"/>
    <property type="project" value="InterPro"/>
</dbReference>
<dbReference type="InterPro" id="IPR036187">
    <property type="entry name" value="DNA_mismatch_repair_MutS_sf"/>
</dbReference>
<dbReference type="GO" id="GO:0051026">
    <property type="term" value="P:chiasma assembly"/>
    <property type="evidence" value="ECO:0007669"/>
    <property type="project" value="TreeGrafter"/>
</dbReference>
<dbReference type="GO" id="GO:0030983">
    <property type="term" value="F:mismatched DNA binding"/>
    <property type="evidence" value="ECO:0007669"/>
    <property type="project" value="InterPro"/>
</dbReference>
<feature type="domain" description="DNA mismatch repair protein MutS core" evidence="6">
    <location>
        <begin position="298"/>
        <end position="633"/>
    </location>
</feature>
<dbReference type="EMBL" id="ML213509">
    <property type="protein sequence ID" value="TFK52577.1"/>
    <property type="molecule type" value="Genomic_DNA"/>
</dbReference>
<feature type="region of interest" description="Disordered" evidence="5">
    <location>
        <begin position="1"/>
        <end position="65"/>
    </location>
</feature>
<gene>
    <name evidence="8" type="ORF">OE88DRAFT_1712112</name>
</gene>
<keyword evidence="3" id="KW-0067">ATP-binding</keyword>
<evidence type="ECO:0000256" key="3">
    <source>
        <dbReference type="ARBA" id="ARBA00022840"/>
    </source>
</evidence>
<dbReference type="GO" id="GO:0005524">
    <property type="term" value="F:ATP binding"/>
    <property type="evidence" value="ECO:0007669"/>
    <property type="project" value="UniProtKB-KW"/>
</dbReference>
<feature type="domain" description="DNA mismatch repair proteins mutS family" evidence="7">
    <location>
        <begin position="673"/>
        <end position="888"/>
    </location>
</feature>
<dbReference type="AlphaFoldDB" id="A0A5C3N6Y1"/>
<keyword evidence="4" id="KW-0238">DNA-binding</keyword>
<dbReference type="OrthoDB" id="29596at2759"/>
<keyword evidence="2" id="KW-0547">Nucleotide-binding</keyword>
<dbReference type="Gene3D" id="3.40.50.300">
    <property type="entry name" value="P-loop containing nucleotide triphosphate hydrolases"/>
    <property type="match status" value="1"/>
</dbReference>
<dbReference type="InterPro" id="IPR000432">
    <property type="entry name" value="DNA_mismatch_repair_MutS_C"/>
</dbReference>
<organism evidence="8 9">
    <name type="scientific">Heliocybe sulcata</name>
    <dbReference type="NCBI Taxonomy" id="5364"/>
    <lineage>
        <taxon>Eukaryota</taxon>
        <taxon>Fungi</taxon>
        <taxon>Dikarya</taxon>
        <taxon>Basidiomycota</taxon>
        <taxon>Agaricomycotina</taxon>
        <taxon>Agaricomycetes</taxon>
        <taxon>Gloeophyllales</taxon>
        <taxon>Gloeophyllaceae</taxon>
        <taxon>Heliocybe</taxon>
    </lineage>
</organism>
<evidence type="ECO:0000256" key="2">
    <source>
        <dbReference type="ARBA" id="ARBA00022741"/>
    </source>
</evidence>
<evidence type="ECO:0000259" key="6">
    <source>
        <dbReference type="SMART" id="SM00533"/>
    </source>
</evidence>
<dbReference type="Proteomes" id="UP000305948">
    <property type="component" value="Unassembled WGS sequence"/>
</dbReference>
<protein>
    <recommendedName>
        <fullName evidence="10">DNA mismatch repair proteins mutS family domain-containing protein</fullName>
    </recommendedName>
</protein>
<dbReference type="Gene3D" id="1.10.1420.10">
    <property type="match status" value="1"/>
</dbReference>
<dbReference type="CDD" id="cd03281">
    <property type="entry name" value="ABC_MSH5_euk"/>
    <property type="match status" value="1"/>
</dbReference>
<name>A0A5C3N6Y1_9AGAM</name>
<dbReference type="PANTHER" id="PTHR11361:SF20">
    <property type="entry name" value="MUTS PROTEIN HOMOLOG 5"/>
    <property type="match status" value="1"/>
</dbReference>
<dbReference type="Pfam" id="PF05192">
    <property type="entry name" value="MutS_III"/>
    <property type="match status" value="1"/>
</dbReference>
<dbReference type="GO" id="GO:0006298">
    <property type="term" value="P:mismatch repair"/>
    <property type="evidence" value="ECO:0007669"/>
    <property type="project" value="InterPro"/>
</dbReference>
<dbReference type="GO" id="GO:0005634">
    <property type="term" value="C:nucleus"/>
    <property type="evidence" value="ECO:0007669"/>
    <property type="project" value="TreeGrafter"/>
</dbReference>
<dbReference type="InterPro" id="IPR007696">
    <property type="entry name" value="DNA_mismatch_repair_MutS_core"/>
</dbReference>
<dbReference type="InterPro" id="IPR045076">
    <property type="entry name" value="MutS"/>
</dbReference>
<dbReference type="Pfam" id="PF00488">
    <property type="entry name" value="MutS_V"/>
    <property type="match status" value="1"/>
</dbReference>
<dbReference type="SUPFAM" id="SSF52540">
    <property type="entry name" value="P-loop containing nucleoside triphosphate hydrolases"/>
    <property type="match status" value="1"/>
</dbReference>
<dbReference type="InterPro" id="IPR027417">
    <property type="entry name" value="P-loop_NTPase"/>
</dbReference>
<comment type="similarity">
    <text evidence="1">Belongs to the DNA mismatch repair MutS family.</text>
</comment>
<evidence type="ECO:0000256" key="5">
    <source>
        <dbReference type="SAM" id="MobiDB-lite"/>
    </source>
</evidence>
<dbReference type="PANTHER" id="PTHR11361">
    <property type="entry name" value="DNA MISMATCH REPAIR PROTEIN MUTS FAMILY MEMBER"/>
    <property type="match status" value="1"/>
</dbReference>
<evidence type="ECO:0000313" key="8">
    <source>
        <dbReference type="EMBL" id="TFK52577.1"/>
    </source>
</evidence>
<evidence type="ECO:0000256" key="4">
    <source>
        <dbReference type="ARBA" id="ARBA00023125"/>
    </source>
</evidence>
<feature type="compositionally biased region" description="Basic and acidic residues" evidence="5">
    <location>
        <begin position="42"/>
        <end position="62"/>
    </location>
</feature>
<reference evidence="8 9" key="1">
    <citation type="journal article" date="2019" name="Nat. Ecol. Evol.">
        <title>Megaphylogeny resolves global patterns of mushroom evolution.</title>
        <authorList>
            <person name="Varga T."/>
            <person name="Krizsan K."/>
            <person name="Foldi C."/>
            <person name="Dima B."/>
            <person name="Sanchez-Garcia M."/>
            <person name="Sanchez-Ramirez S."/>
            <person name="Szollosi G.J."/>
            <person name="Szarkandi J.G."/>
            <person name="Papp V."/>
            <person name="Albert L."/>
            <person name="Andreopoulos W."/>
            <person name="Angelini C."/>
            <person name="Antonin V."/>
            <person name="Barry K.W."/>
            <person name="Bougher N.L."/>
            <person name="Buchanan P."/>
            <person name="Buyck B."/>
            <person name="Bense V."/>
            <person name="Catcheside P."/>
            <person name="Chovatia M."/>
            <person name="Cooper J."/>
            <person name="Damon W."/>
            <person name="Desjardin D."/>
            <person name="Finy P."/>
            <person name="Geml J."/>
            <person name="Haridas S."/>
            <person name="Hughes K."/>
            <person name="Justo A."/>
            <person name="Karasinski D."/>
            <person name="Kautmanova I."/>
            <person name="Kiss B."/>
            <person name="Kocsube S."/>
            <person name="Kotiranta H."/>
            <person name="LaButti K.M."/>
            <person name="Lechner B.E."/>
            <person name="Liimatainen K."/>
            <person name="Lipzen A."/>
            <person name="Lukacs Z."/>
            <person name="Mihaltcheva S."/>
            <person name="Morgado L.N."/>
            <person name="Niskanen T."/>
            <person name="Noordeloos M.E."/>
            <person name="Ohm R.A."/>
            <person name="Ortiz-Santana B."/>
            <person name="Ovrebo C."/>
            <person name="Racz N."/>
            <person name="Riley R."/>
            <person name="Savchenko A."/>
            <person name="Shiryaev A."/>
            <person name="Soop K."/>
            <person name="Spirin V."/>
            <person name="Szebenyi C."/>
            <person name="Tomsovsky M."/>
            <person name="Tulloss R.E."/>
            <person name="Uehling J."/>
            <person name="Grigoriev I.V."/>
            <person name="Vagvolgyi C."/>
            <person name="Papp T."/>
            <person name="Martin F.M."/>
            <person name="Miettinen O."/>
            <person name="Hibbett D.S."/>
            <person name="Nagy L.G."/>
        </authorList>
    </citation>
    <scope>NUCLEOTIDE SEQUENCE [LARGE SCALE GENOMIC DNA]</scope>
    <source>
        <strain evidence="8 9">OMC1185</strain>
    </source>
</reference>
<dbReference type="SMART" id="SM00533">
    <property type="entry name" value="MUTSd"/>
    <property type="match status" value="1"/>
</dbReference>